<keyword evidence="6 7" id="KW-0472">Membrane</keyword>
<keyword evidence="3" id="KW-1003">Cell membrane</keyword>
<comment type="similarity">
    <text evidence="2">Belongs to the peptidase A24 family.</text>
</comment>
<dbReference type="EMBL" id="CP014672">
    <property type="protein sequence ID" value="ANW98672.1"/>
    <property type="molecule type" value="Genomic_DNA"/>
</dbReference>
<dbReference type="GO" id="GO:0004190">
    <property type="term" value="F:aspartic-type endopeptidase activity"/>
    <property type="evidence" value="ECO:0007669"/>
    <property type="project" value="InterPro"/>
</dbReference>
<evidence type="ECO:0000256" key="7">
    <source>
        <dbReference type="SAM" id="Phobius"/>
    </source>
</evidence>
<sequence>MNVLVPLLIFITGLIFGSFFNVVIYRLPEGKSIIAPRSFCPSCGAKLKAYDLIPVFSFIFLRGKCRYCGCKISFRYPLVELVTGVVFVILYIKFGLSVEFIFTVFLMSILLMVFFIDLEHMIIPNELVIAGLIGGIALFVLRFWFDDALVGDSQWYSPILGMLATSGFLLLVALIGLAIYGTDAFGMGDVKIFLPIGLILGLKLSVISLVFSIFIGGITGLFLIITGLKHRKSHIPFGPFIVMGTFLSILFGNEFFAWYVGMLL</sequence>
<dbReference type="GO" id="GO:0006465">
    <property type="term" value="P:signal peptide processing"/>
    <property type="evidence" value="ECO:0007669"/>
    <property type="project" value="TreeGrafter"/>
</dbReference>
<evidence type="ECO:0000256" key="2">
    <source>
        <dbReference type="ARBA" id="ARBA00005801"/>
    </source>
</evidence>
<evidence type="ECO:0000259" key="8">
    <source>
        <dbReference type="Pfam" id="PF01478"/>
    </source>
</evidence>
<feature type="domain" description="Prepilin peptidase A24 N-terminal" evidence="9">
    <location>
        <begin position="11"/>
        <end position="94"/>
    </location>
</feature>
<feature type="transmembrane region" description="Helical" evidence="7">
    <location>
        <begin position="74"/>
        <end position="94"/>
    </location>
</feature>
<feature type="transmembrane region" description="Helical" evidence="7">
    <location>
        <begin position="6"/>
        <end position="27"/>
    </location>
</feature>
<dbReference type="Proteomes" id="UP000092971">
    <property type="component" value="Chromosome"/>
</dbReference>
<dbReference type="AlphaFoldDB" id="A0A1B1YD31"/>
<dbReference type="InterPro" id="IPR050882">
    <property type="entry name" value="Prepilin_peptidase/N-MTase"/>
</dbReference>
<evidence type="ECO:0000313" key="10">
    <source>
        <dbReference type="EMBL" id="ANW98672.1"/>
    </source>
</evidence>
<evidence type="ECO:0000256" key="3">
    <source>
        <dbReference type="ARBA" id="ARBA00022475"/>
    </source>
</evidence>
<proteinExistence type="inferred from homology"/>
<comment type="subcellular location">
    <subcellularLocation>
        <location evidence="1">Cell membrane</location>
        <topology evidence="1">Multi-pass membrane protein</topology>
    </subcellularLocation>
</comment>
<feature type="transmembrane region" description="Helical" evidence="7">
    <location>
        <begin position="237"/>
        <end position="260"/>
    </location>
</feature>
<dbReference type="GO" id="GO:0005886">
    <property type="term" value="C:plasma membrane"/>
    <property type="evidence" value="ECO:0007669"/>
    <property type="project" value="UniProtKB-SubCell"/>
</dbReference>
<dbReference type="InterPro" id="IPR000045">
    <property type="entry name" value="Prepilin_IV_endopep_pep"/>
</dbReference>
<gene>
    <name evidence="10" type="ORF">CSTERTH_06325</name>
</gene>
<evidence type="ECO:0000259" key="9">
    <source>
        <dbReference type="Pfam" id="PF06750"/>
    </source>
</evidence>
<keyword evidence="5 7" id="KW-1133">Transmembrane helix</keyword>
<evidence type="ECO:0000256" key="1">
    <source>
        <dbReference type="ARBA" id="ARBA00004651"/>
    </source>
</evidence>
<feature type="transmembrane region" description="Helical" evidence="7">
    <location>
        <begin position="192"/>
        <end position="225"/>
    </location>
</feature>
<feature type="transmembrane region" description="Helical" evidence="7">
    <location>
        <begin position="100"/>
        <end position="118"/>
    </location>
</feature>
<protein>
    <submittedName>
        <fullName evidence="10">Peptidase A24</fullName>
    </submittedName>
</protein>
<dbReference type="InterPro" id="IPR010627">
    <property type="entry name" value="Prepilin_pept_A24_N"/>
</dbReference>
<keyword evidence="4 7" id="KW-0812">Transmembrane</keyword>
<accession>A0A1B1YD31</accession>
<feature type="transmembrane region" description="Helical" evidence="7">
    <location>
        <begin position="127"/>
        <end position="145"/>
    </location>
</feature>
<feature type="transmembrane region" description="Helical" evidence="7">
    <location>
        <begin position="157"/>
        <end position="180"/>
    </location>
</feature>
<evidence type="ECO:0000313" key="11">
    <source>
        <dbReference type="Proteomes" id="UP000092971"/>
    </source>
</evidence>
<dbReference type="Pfam" id="PF01478">
    <property type="entry name" value="Peptidase_A24"/>
    <property type="match status" value="1"/>
</dbReference>
<feature type="domain" description="Prepilin type IV endopeptidase peptidase" evidence="8">
    <location>
        <begin position="105"/>
        <end position="221"/>
    </location>
</feature>
<reference evidence="10 11" key="1">
    <citation type="submission" date="2016-02" db="EMBL/GenBank/DDBJ databases">
        <title>Comparison of Clostridium stercorarium subspecies using comparative genomics and transcriptomics.</title>
        <authorList>
            <person name="Schellenberg J."/>
            <person name="Thallinger G."/>
            <person name="Levin D.B."/>
            <person name="Zhang X."/>
            <person name="Alvare G."/>
            <person name="Fristensky B."/>
            <person name="Sparling R."/>
        </authorList>
    </citation>
    <scope>NUCLEOTIDE SEQUENCE [LARGE SCALE GENOMIC DNA]</scope>
    <source>
        <strain evidence="10 11">DSM 2910</strain>
    </source>
</reference>
<dbReference type="OrthoDB" id="9789291at2"/>
<dbReference type="Pfam" id="PF06750">
    <property type="entry name" value="A24_N_bact"/>
    <property type="match status" value="1"/>
</dbReference>
<dbReference type="RefSeq" id="WP_015359011.1">
    <property type="nucleotide sequence ID" value="NZ_CP014672.1"/>
</dbReference>
<dbReference type="PANTHER" id="PTHR30487">
    <property type="entry name" value="TYPE 4 PREPILIN-LIKE PROTEINS LEADER PEPTIDE-PROCESSING ENZYME"/>
    <property type="match status" value="1"/>
</dbReference>
<evidence type="ECO:0000256" key="6">
    <source>
        <dbReference type="ARBA" id="ARBA00023136"/>
    </source>
</evidence>
<evidence type="ECO:0000256" key="5">
    <source>
        <dbReference type="ARBA" id="ARBA00022989"/>
    </source>
</evidence>
<dbReference type="Gene3D" id="1.20.120.1220">
    <property type="match status" value="1"/>
</dbReference>
<evidence type="ECO:0000256" key="4">
    <source>
        <dbReference type="ARBA" id="ARBA00022692"/>
    </source>
</evidence>
<name>A0A1B1YD31_THEST</name>
<organism evidence="10 11">
    <name type="scientific">Thermoclostridium stercorarium subsp. thermolacticum DSM 2910</name>
    <dbReference type="NCBI Taxonomy" id="1121336"/>
    <lineage>
        <taxon>Bacteria</taxon>
        <taxon>Bacillati</taxon>
        <taxon>Bacillota</taxon>
        <taxon>Clostridia</taxon>
        <taxon>Eubacteriales</taxon>
        <taxon>Oscillospiraceae</taxon>
        <taxon>Thermoclostridium</taxon>
    </lineage>
</organism>
<dbReference type="PANTHER" id="PTHR30487:SF0">
    <property type="entry name" value="PREPILIN LEADER PEPTIDASE_N-METHYLTRANSFERASE-RELATED"/>
    <property type="match status" value="1"/>
</dbReference>